<proteinExistence type="predicted"/>
<sequence length="111" mass="11948">MKATAFVIKRGDTSPGLEYQLSVYEPGSAVLAGASARFLMQPYRDASAPLTVDAPAAIHDVDGIVRYAWVEGDTGTAGTYRAEVEITWPDGTRETFPAAGWLEIRITEDLG</sequence>
<gene>
    <name evidence="1" type="ORF">JMJ92_09425</name>
</gene>
<keyword evidence="2" id="KW-1185">Reference proteome</keyword>
<name>A0ABS1RFE5_9RHOB</name>
<dbReference type="Proteomes" id="UP000635853">
    <property type="component" value="Unassembled WGS sequence"/>
</dbReference>
<organism evidence="1 2">
    <name type="scientific">Rhodovulum visakhapatnamense</name>
    <dbReference type="NCBI Taxonomy" id="364297"/>
    <lineage>
        <taxon>Bacteria</taxon>
        <taxon>Pseudomonadati</taxon>
        <taxon>Pseudomonadota</taxon>
        <taxon>Alphaproteobacteria</taxon>
        <taxon>Rhodobacterales</taxon>
        <taxon>Paracoccaceae</taxon>
        <taxon>Rhodovulum</taxon>
    </lineage>
</organism>
<protein>
    <recommendedName>
        <fullName evidence="3">BppU N-terminal domain-containing protein</fullName>
    </recommendedName>
</protein>
<evidence type="ECO:0008006" key="3">
    <source>
        <dbReference type="Google" id="ProtNLM"/>
    </source>
</evidence>
<accession>A0ABS1RFE5</accession>
<evidence type="ECO:0000313" key="2">
    <source>
        <dbReference type="Proteomes" id="UP000635853"/>
    </source>
</evidence>
<dbReference type="RefSeq" id="WP_075784012.1">
    <property type="nucleotide sequence ID" value="NZ_JAESIL010000033.1"/>
</dbReference>
<comment type="caution">
    <text evidence="1">The sequence shown here is derived from an EMBL/GenBank/DDBJ whole genome shotgun (WGS) entry which is preliminary data.</text>
</comment>
<reference evidence="2" key="1">
    <citation type="submission" date="2021-01" db="EMBL/GenBank/DDBJ databases">
        <title>Draft genomes of Rhodovulum sulfidophilum.</title>
        <authorList>
            <person name="Guzman M.S."/>
        </authorList>
    </citation>
    <scope>NUCLEOTIDE SEQUENCE [LARGE SCALE GENOMIC DNA]</scope>
    <source>
        <strain evidence="2">AB19</strain>
    </source>
</reference>
<dbReference type="EMBL" id="JAESIL010000033">
    <property type="protein sequence ID" value="MBL3578373.1"/>
    <property type="molecule type" value="Genomic_DNA"/>
</dbReference>
<evidence type="ECO:0000313" key="1">
    <source>
        <dbReference type="EMBL" id="MBL3578373.1"/>
    </source>
</evidence>